<proteinExistence type="predicted"/>
<gene>
    <name evidence="2" type="ORF">OUQ99_29995</name>
</gene>
<dbReference type="EMBL" id="CP113264">
    <property type="protein sequence ID" value="WAE73327.1"/>
    <property type="molecule type" value="Genomic_DNA"/>
</dbReference>
<accession>A0ABY6YMH7</accession>
<feature type="domain" description="DUF397" evidence="1">
    <location>
        <begin position="9"/>
        <end position="60"/>
    </location>
</feature>
<dbReference type="RefSeq" id="WP_267947114.1">
    <property type="nucleotide sequence ID" value="NZ_CP113264.1"/>
</dbReference>
<reference evidence="2 3" key="1">
    <citation type="journal article" date="2013" name="Int. J. Syst. Evol. Microbiol.">
        <title>Description of Streptomonospora sediminis sp. nov. and Streptomonospora nanhaiensis sp. nov., and reclassification of Nocardiopsis arabia Hozzein &amp; Goodfellow 2008 as Streptomonospora arabica comb. nov. and emended description of the genus Streptomonospora.</title>
        <authorList>
            <person name="Zhang D.F."/>
            <person name="Pan H.Q."/>
            <person name="He J."/>
            <person name="Zhang X.M."/>
            <person name="Zhang Y.G."/>
            <person name="Klenk H.P."/>
            <person name="Hu J.C."/>
            <person name="Li W.J."/>
        </authorList>
    </citation>
    <scope>NUCLEOTIDE SEQUENCE [LARGE SCALE GENOMIC DNA]</scope>
    <source>
        <strain evidence="2 3">12A09</strain>
    </source>
</reference>
<organism evidence="2 3">
    <name type="scientific">Streptomonospora nanhaiensis</name>
    <dbReference type="NCBI Taxonomy" id="1323731"/>
    <lineage>
        <taxon>Bacteria</taxon>
        <taxon>Bacillati</taxon>
        <taxon>Actinomycetota</taxon>
        <taxon>Actinomycetes</taxon>
        <taxon>Streptosporangiales</taxon>
        <taxon>Nocardiopsidaceae</taxon>
        <taxon>Streptomonospora</taxon>
    </lineage>
</organism>
<dbReference type="InterPro" id="IPR007278">
    <property type="entry name" value="DUF397"/>
</dbReference>
<evidence type="ECO:0000259" key="1">
    <source>
        <dbReference type="Pfam" id="PF04149"/>
    </source>
</evidence>
<dbReference type="Pfam" id="PF04149">
    <property type="entry name" value="DUF397"/>
    <property type="match status" value="1"/>
</dbReference>
<sequence length="61" mass="6616">MSQQNRASAPWHKSSYSSGAHNCVEVSEGSLTGMRDTQNRDQGTLTFDSAEWHAFLGSAKG</sequence>
<dbReference type="Proteomes" id="UP001156498">
    <property type="component" value="Chromosome"/>
</dbReference>
<protein>
    <submittedName>
        <fullName evidence="2">DUF397 domain-containing protein</fullName>
    </submittedName>
</protein>
<keyword evidence="3" id="KW-1185">Reference proteome</keyword>
<name>A0ABY6YMH7_9ACTN</name>
<evidence type="ECO:0000313" key="3">
    <source>
        <dbReference type="Proteomes" id="UP001156498"/>
    </source>
</evidence>
<evidence type="ECO:0000313" key="2">
    <source>
        <dbReference type="EMBL" id="WAE73327.1"/>
    </source>
</evidence>